<dbReference type="PANTHER" id="PTHR12203">
    <property type="entry name" value="KDEL LYS-ASP-GLU-LEU CONTAINING - RELATED"/>
    <property type="match status" value="1"/>
</dbReference>
<keyword evidence="3" id="KW-1185">Reference proteome</keyword>
<comment type="caution">
    <text evidence="2">The sequence shown here is derived from an EMBL/GenBank/DDBJ whole genome shotgun (WGS) entry which is preliminary data.</text>
</comment>
<name>A0A4D9DLJ9_9SAUR</name>
<gene>
    <name evidence="2" type="ORF">DR999_PMT22530</name>
</gene>
<dbReference type="OrthoDB" id="541052at2759"/>
<organism evidence="2 3">
    <name type="scientific">Platysternon megacephalum</name>
    <name type="common">big-headed turtle</name>
    <dbReference type="NCBI Taxonomy" id="55544"/>
    <lineage>
        <taxon>Eukaryota</taxon>
        <taxon>Metazoa</taxon>
        <taxon>Chordata</taxon>
        <taxon>Craniata</taxon>
        <taxon>Vertebrata</taxon>
        <taxon>Euteleostomi</taxon>
        <taxon>Archelosauria</taxon>
        <taxon>Testudinata</taxon>
        <taxon>Testudines</taxon>
        <taxon>Cryptodira</taxon>
        <taxon>Durocryptodira</taxon>
        <taxon>Testudinoidea</taxon>
        <taxon>Platysternidae</taxon>
        <taxon>Platysternon</taxon>
    </lineage>
</organism>
<evidence type="ECO:0000313" key="2">
    <source>
        <dbReference type="EMBL" id="TFJ95783.1"/>
    </source>
</evidence>
<dbReference type="AlphaFoldDB" id="A0A4D9DLJ9"/>
<dbReference type="Proteomes" id="UP000297703">
    <property type="component" value="Unassembled WGS sequence"/>
</dbReference>
<reference evidence="2 3" key="2">
    <citation type="submission" date="2019-04" db="EMBL/GenBank/DDBJ databases">
        <title>The genome sequence of big-headed turtle.</title>
        <authorList>
            <person name="Gong S."/>
        </authorList>
    </citation>
    <scope>NUCLEOTIDE SEQUENCE [LARGE SCALE GENOMIC DNA]</scope>
    <source>
        <strain evidence="2">DO16091913</strain>
        <tissue evidence="2">Muscle</tissue>
    </source>
</reference>
<dbReference type="GO" id="GO:0046527">
    <property type="term" value="F:glucosyltransferase activity"/>
    <property type="evidence" value="ECO:0007669"/>
    <property type="project" value="TreeGrafter"/>
</dbReference>
<evidence type="ECO:0000313" key="3">
    <source>
        <dbReference type="Proteomes" id="UP000297703"/>
    </source>
</evidence>
<evidence type="ECO:0000259" key="1">
    <source>
        <dbReference type="Pfam" id="PF05686"/>
    </source>
</evidence>
<dbReference type="GO" id="GO:0012505">
    <property type="term" value="C:endomembrane system"/>
    <property type="evidence" value="ECO:0007669"/>
    <property type="project" value="TreeGrafter"/>
</dbReference>
<dbReference type="PANTHER" id="PTHR12203:SF18">
    <property type="entry name" value="PROTEIN O-GLUCOSYLTRANSFERASE 3"/>
    <property type="match status" value="1"/>
</dbReference>
<protein>
    <submittedName>
        <fullName evidence="2">Cyclase</fullName>
    </submittedName>
</protein>
<reference evidence="2 3" key="1">
    <citation type="submission" date="2019-04" db="EMBL/GenBank/DDBJ databases">
        <title>Draft genome of the big-headed turtle Platysternon megacephalum.</title>
        <authorList>
            <person name="Gong S."/>
        </authorList>
    </citation>
    <scope>NUCLEOTIDE SEQUENCE [LARGE SCALE GENOMIC DNA]</scope>
    <source>
        <strain evidence="2">DO16091913</strain>
        <tissue evidence="2">Muscle</tissue>
    </source>
</reference>
<sequence>MLGDSLVLKQTSQYYEYFYSELKPWKHYVPIKRSLDDLLEKIKWAKVSGVTNKVKRGTLTYKQTHS</sequence>
<dbReference type="EMBL" id="QXTE01001361">
    <property type="protein sequence ID" value="TFJ95783.1"/>
    <property type="molecule type" value="Genomic_DNA"/>
</dbReference>
<proteinExistence type="predicted"/>
<accession>A0A4D9DLJ9</accession>
<feature type="domain" description="Glycosyl transferase CAP10" evidence="1">
    <location>
        <begin position="1"/>
        <end position="47"/>
    </location>
</feature>
<dbReference type="InterPro" id="IPR006598">
    <property type="entry name" value="CAP10"/>
</dbReference>
<dbReference type="Pfam" id="PF05686">
    <property type="entry name" value="Glyco_transf_90"/>
    <property type="match status" value="1"/>
</dbReference>
<dbReference type="InterPro" id="IPR051091">
    <property type="entry name" value="O-Glucosyltr/Glycosyltrsf_90"/>
</dbReference>